<organism evidence="3 4">
    <name type="scientific">Panagrellus redivivus</name>
    <name type="common">Microworm</name>
    <dbReference type="NCBI Taxonomy" id="6233"/>
    <lineage>
        <taxon>Eukaryota</taxon>
        <taxon>Metazoa</taxon>
        <taxon>Ecdysozoa</taxon>
        <taxon>Nematoda</taxon>
        <taxon>Chromadorea</taxon>
        <taxon>Rhabditida</taxon>
        <taxon>Tylenchina</taxon>
        <taxon>Panagrolaimomorpha</taxon>
        <taxon>Panagrolaimoidea</taxon>
        <taxon>Panagrolaimidae</taxon>
        <taxon>Panagrellus</taxon>
    </lineage>
</organism>
<reference evidence="3" key="1">
    <citation type="journal article" date="2013" name="Genetics">
        <title>The draft genome and transcriptome of Panagrellus redivivus are shaped by the harsh demands of a free-living lifestyle.</title>
        <authorList>
            <person name="Srinivasan J."/>
            <person name="Dillman A.R."/>
            <person name="Macchietto M.G."/>
            <person name="Heikkinen L."/>
            <person name="Lakso M."/>
            <person name="Fracchia K.M."/>
            <person name="Antoshechkin I."/>
            <person name="Mortazavi A."/>
            <person name="Wong G."/>
            <person name="Sternberg P.W."/>
        </authorList>
    </citation>
    <scope>NUCLEOTIDE SEQUENCE [LARGE SCALE GENOMIC DNA]</scope>
    <source>
        <strain evidence="3">MT8872</strain>
    </source>
</reference>
<keyword evidence="1" id="KW-0175">Coiled coil</keyword>
<name>A0A7E4UQQ6_PANRE</name>
<feature type="coiled-coil region" evidence="1">
    <location>
        <begin position="132"/>
        <end position="159"/>
    </location>
</feature>
<dbReference type="AlphaFoldDB" id="A0A7E4UQQ6"/>
<keyword evidence="3" id="KW-1185">Reference proteome</keyword>
<protein>
    <submittedName>
        <fullName evidence="4">Restriction endonuclease</fullName>
    </submittedName>
</protein>
<evidence type="ECO:0000313" key="3">
    <source>
        <dbReference type="Proteomes" id="UP000492821"/>
    </source>
</evidence>
<dbReference type="WBParaSite" id="Pan_g11355.t1">
    <property type="protein sequence ID" value="Pan_g11355.t1"/>
    <property type="gene ID" value="Pan_g11355"/>
</dbReference>
<accession>A0A7E4UQQ6</accession>
<feature type="region of interest" description="Disordered" evidence="2">
    <location>
        <begin position="1"/>
        <end position="21"/>
    </location>
</feature>
<sequence length="257" mass="29358">MSNSVSTVAPVAPVEGDDLPPATKPRCGVCSACMRRKRPADVAVLFIDDGSEAKQGKPDSNRVFRFRRRVWPPPSAFEEPELTVDADEIPFDPVTGGLPEPSFFEGVPYRYERQHAHKGVGYVVPEHVRLRREQFRETRQRMREQAQEEERAAIAKRAEELDGHLDDIFKRVAERAEWELQNDAPIVGTAKLPIAFDAVTGAPVWQDTEFNKNRKKIYLDFEDYIQIIDYSLHPHDELEHPVLDNPKSPVRFSVDLD</sequence>
<proteinExistence type="predicted"/>
<dbReference type="Proteomes" id="UP000492821">
    <property type="component" value="Unassembled WGS sequence"/>
</dbReference>
<reference evidence="4" key="2">
    <citation type="submission" date="2020-10" db="UniProtKB">
        <authorList>
            <consortium name="WormBaseParasite"/>
        </authorList>
    </citation>
    <scope>IDENTIFICATION</scope>
</reference>
<evidence type="ECO:0000256" key="1">
    <source>
        <dbReference type="SAM" id="Coils"/>
    </source>
</evidence>
<evidence type="ECO:0000256" key="2">
    <source>
        <dbReference type="SAM" id="MobiDB-lite"/>
    </source>
</evidence>
<evidence type="ECO:0000313" key="4">
    <source>
        <dbReference type="WBParaSite" id="Pan_g11355.t1"/>
    </source>
</evidence>